<gene>
    <name evidence="2" type="ORF">DS745_03235</name>
</gene>
<dbReference type="OrthoDB" id="1933189at2"/>
<accession>A0A4Q0VXD9</accession>
<proteinExistence type="predicted"/>
<dbReference type="PROSITE" id="PS51257">
    <property type="entry name" value="PROKAR_LIPOPROTEIN"/>
    <property type="match status" value="1"/>
</dbReference>
<name>A0A4Q0VXD9_9BACI</name>
<dbReference type="Proteomes" id="UP000290649">
    <property type="component" value="Unassembled WGS sequence"/>
</dbReference>
<reference evidence="2 3" key="1">
    <citation type="journal article" date="2019" name="Int. J. Syst. Evol. Microbiol.">
        <title>Anaerobacillus alkaliphilus sp. nov., a novel alkaliphilic and moderately halophilic bacterium.</title>
        <authorList>
            <person name="Borsodi A.K."/>
            <person name="Aszalos J.M."/>
            <person name="Bihari P."/>
            <person name="Nagy I."/>
            <person name="Schumann P."/>
            <person name="Sproer C."/>
            <person name="Kovacs A.L."/>
            <person name="Boka K."/>
            <person name="Dobosy P."/>
            <person name="Ovari M."/>
            <person name="Szili-Kovacs T."/>
            <person name="Toth E."/>
        </authorList>
    </citation>
    <scope>NUCLEOTIDE SEQUENCE [LARGE SCALE GENOMIC DNA]</scope>
    <source>
        <strain evidence="2 3">B16-10</strain>
    </source>
</reference>
<evidence type="ECO:0000259" key="1">
    <source>
        <dbReference type="Pfam" id="PF16111"/>
    </source>
</evidence>
<evidence type="ECO:0000313" key="3">
    <source>
        <dbReference type="Proteomes" id="UP000290649"/>
    </source>
</evidence>
<organism evidence="2 3">
    <name type="scientific">Anaerobacillus alkaliphilus</name>
    <dbReference type="NCBI Taxonomy" id="1548597"/>
    <lineage>
        <taxon>Bacteria</taxon>
        <taxon>Bacillati</taxon>
        <taxon>Bacillota</taxon>
        <taxon>Bacilli</taxon>
        <taxon>Bacillales</taxon>
        <taxon>Bacillaceae</taxon>
        <taxon>Anaerobacillus</taxon>
    </lineage>
</organism>
<keyword evidence="3" id="KW-1185">Reference proteome</keyword>
<dbReference type="EMBL" id="QOUX01000001">
    <property type="protein sequence ID" value="RXJ04413.1"/>
    <property type="molecule type" value="Genomic_DNA"/>
</dbReference>
<dbReference type="InterPro" id="IPR032256">
    <property type="entry name" value="DUF4829"/>
</dbReference>
<dbReference type="AlphaFoldDB" id="A0A4Q0VXD9"/>
<evidence type="ECO:0000313" key="2">
    <source>
        <dbReference type="EMBL" id="RXJ04413.1"/>
    </source>
</evidence>
<feature type="domain" description="DUF4829" evidence="1">
    <location>
        <begin position="36"/>
        <end position="151"/>
    </location>
</feature>
<comment type="caution">
    <text evidence="2">The sequence shown here is derived from an EMBL/GenBank/DDBJ whole genome shotgun (WGS) entry which is preliminary data.</text>
</comment>
<protein>
    <submittedName>
        <fullName evidence="2">DUF4829 domain-containing protein</fullName>
    </submittedName>
</protein>
<sequence length="152" mass="17572">MERLRKVLLLLVILSGFFITTGCSQEVEGQVSLSPKETVTKFFEYRNDKDLEKMEQLLSDDRHGVSWQLESLNSIQILSIEEDTTGKMKEDFIAYGLGKNFEKSNISVFKVEFEVDYQGGFGSGLDNGVHSWWYYLTRDSESSPWKIDDWGY</sequence>
<dbReference type="Pfam" id="PF16111">
    <property type="entry name" value="DUF4829"/>
    <property type="match status" value="1"/>
</dbReference>